<organism evidence="3 4">
    <name type="scientific">Streptomyces mexicanus</name>
    <dbReference type="NCBI Taxonomy" id="178566"/>
    <lineage>
        <taxon>Bacteria</taxon>
        <taxon>Bacillati</taxon>
        <taxon>Actinomycetota</taxon>
        <taxon>Actinomycetes</taxon>
        <taxon>Kitasatosporales</taxon>
        <taxon>Streptomycetaceae</taxon>
        <taxon>Streptomyces</taxon>
    </lineage>
</organism>
<keyword evidence="1" id="KW-0547">Nucleotide-binding</keyword>
<sequence length="454" mass="48745">MRIIIANHIDPSIRDRTDLWAWTQRALWGARNGDLVFSCAPPDPYFLRYATALTGTDPDRLHLVLVPPGRFGQRLLDPQMLTHPDLIEQVRSLLAGNGGTRAVQEVWALWPSASVARFAAALGLAEKLPGAGFLAQGGGELVNNKAVFRTLAAAAGAPVAAGTVVHDPVEAAAACERLLQDAGAVVVKQAHNGAGVGNELLVADPSLATGHAGARHLHQLSGADLATAITAYWSQRWTWASADGRFPVVLEEFIPDARTVYCEQHLTDTSIQPTEMGELRYTGRRLSHESVPLRDLTPAVHEQLLDGSTRLAATYRDVGYRGRLSTDAIVTPGGQVLFTEVNAQVTGSWHVYEVFAHHIVHADIAPARTVTESHVPAHWTVPDGATFHRTLNDLGLGYDPANRTGVIVSMPIADPPCGSGAQFTFSTVFDTPARYDAIWTALESRFAAPGRAAA</sequence>
<dbReference type="OrthoDB" id="581833at2"/>
<dbReference type="Proteomes" id="UP000517694">
    <property type="component" value="Unassembled WGS sequence"/>
</dbReference>
<dbReference type="Pfam" id="PF18604">
    <property type="entry name" value="PreAtp-grasp"/>
    <property type="match status" value="1"/>
</dbReference>
<protein>
    <recommendedName>
        <fullName evidence="2">ATP-grasp domain-containing protein</fullName>
    </recommendedName>
</protein>
<dbReference type="Gene3D" id="3.30.470.20">
    <property type="entry name" value="ATP-grasp fold, B domain"/>
    <property type="match status" value="1"/>
</dbReference>
<gene>
    <name evidence="3" type="ORF">H1R13_27670</name>
</gene>
<accession>A0A7X1I4J3</accession>
<proteinExistence type="predicted"/>
<dbReference type="SUPFAM" id="SSF56059">
    <property type="entry name" value="Glutathione synthetase ATP-binding domain-like"/>
    <property type="match status" value="1"/>
</dbReference>
<dbReference type="PROSITE" id="PS50975">
    <property type="entry name" value="ATP_GRASP"/>
    <property type="match status" value="1"/>
</dbReference>
<dbReference type="AlphaFoldDB" id="A0A7X1I4J3"/>
<dbReference type="InterPro" id="IPR040754">
    <property type="entry name" value="PreAtp-grasp"/>
</dbReference>
<evidence type="ECO:0000313" key="4">
    <source>
        <dbReference type="Proteomes" id="UP000517694"/>
    </source>
</evidence>
<dbReference type="GO" id="GO:0046872">
    <property type="term" value="F:metal ion binding"/>
    <property type="evidence" value="ECO:0007669"/>
    <property type="project" value="InterPro"/>
</dbReference>
<feature type="domain" description="ATP-grasp" evidence="2">
    <location>
        <begin position="149"/>
        <end position="368"/>
    </location>
</feature>
<name>A0A7X1I4J3_9ACTN</name>
<dbReference type="RefSeq" id="WP_159674840.1">
    <property type="nucleotide sequence ID" value="NZ_JACMHY010000013.1"/>
</dbReference>
<keyword evidence="1" id="KW-0067">ATP-binding</keyword>
<dbReference type="GO" id="GO:0005524">
    <property type="term" value="F:ATP binding"/>
    <property type="evidence" value="ECO:0007669"/>
    <property type="project" value="UniProtKB-UniRule"/>
</dbReference>
<comment type="caution">
    <text evidence="3">The sequence shown here is derived from an EMBL/GenBank/DDBJ whole genome shotgun (WGS) entry which is preliminary data.</text>
</comment>
<reference evidence="3 4" key="1">
    <citation type="submission" date="2020-08" db="EMBL/GenBank/DDBJ databases">
        <title>Whole-Genome Sequence of French Clinical Streptomyces mexicanus Strain Q0842.</title>
        <authorList>
            <person name="Boxberger M."/>
            <person name="La Scola B."/>
        </authorList>
    </citation>
    <scope>NUCLEOTIDE SEQUENCE [LARGE SCALE GENOMIC DNA]</scope>
    <source>
        <strain evidence="3 4">Marseille-Q0842</strain>
    </source>
</reference>
<keyword evidence="4" id="KW-1185">Reference proteome</keyword>
<dbReference type="InterPro" id="IPR011761">
    <property type="entry name" value="ATP-grasp"/>
</dbReference>
<evidence type="ECO:0000259" key="2">
    <source>
        <dbReference type="PROSITE" id="PS50975"/>
    </source>
</evidence>
<evidence type="ECO:0000256" key="1">
    <source>
        <dbReference type="PROSITE-ProRule" id="PRU00409"/>
    </source>
</evidence>
<evidence type="ECO:0000313" key="3">
    <source>
        <dbReference type="EMBL" id="MBC2868607.1"/>
    </source>
</evidence>
<dbReference type="EMBL" id="JACMHY010000013">
    <property type="protein sequence ID" value="MBC2868607.1"/>
    <property type="molecule type" value="Genomic_DNA"/>
</dbReference>